<evidence type="ECO:0000313" key="8">
    <source>
        <dbReference type="EMBL" id="QHQ34326.1"/>
    </source>
</evidence>
<gene>
    <name evidence="6 8" type="primary">pqqB</name>
    <name evidence="8" type="ORF">GO499_03560</name>
</gene>
<evidence type="ECO:0000256" key="2">
    <source>
        <dbReference type="ARBA" id="ARBA00008481"/>
    </source>
</evidence>
<proteinExistence type="inferred from homology"/>
<dbReference type="PANTHER" id="PTHR42663">
    <property type="entry name" value="HYDROLASE C777.06C-RELATED-RELATED"/>
    <property type="match status" value="1"/>
</dbReference>
<protein>
    <recommendedName>
        <fullName evidence="3 6">Coenzyme PQQ synthesis protein B</fullName>
    </recommendedName>
    <alternativeName>
        <fullName evidence="6">Pyrroloquinoline quinone biosynthesis protein B</fullName>
    </alternativeName>
</protein>
<dbReference type="InterPro" id="IPR011842">
    <property type="entry name" value="PQQ_synth_PqqB"/>
</dbReference>
<dbReference type="EMBL" id="CP046620">
    <property type="protein sequence ID" value="QHQ34326.1"/>
    <property type="molecule type" value="Genomic_DNA"/>
</dbReference>
<dbReference type="UniPathway" id="UPA00539"/>
<keyword evidence="4 6" id="KW-0813">Transport</keyword>
<evidence type="ECO:0000313" key="9">
    <source>
        <dbReference type="Proteomes" id="UP000464495"/>
    </source>
</evidence>
<dbReference type="Gene3D" id="3.60.15.10">
    <property type="entry name" value="Ribonuclease Z/Hydroxyacylglutathione hydrolase-like"/>
    <property type="match status" value="1"/>
</dbReference>
<organism evidence="8 9">
    <name type="scientific">Algicella marina</name>
    <dbReference type="NCBI Taxonomy" id="2683284"/>
    <lineage>
        <taxon>Bacteria</taxon>
        <taxon>Pseudomonadati</taxon>
        <taxon>Pseudomonadota</taxon>
        <taxon>Alphaproteobacteria</taxon>
        <taxon>Rhodobacterales</taxon>
        <taxon>Paracoccaceae</taxon>
        <taxon>Algicella</taxon>
    </lineage>
</organism>
<evidence type="ECO:0000256" key="1">
    <source>
        <dbReference type="ARBA" id="ARBA00004886"/>
    </source>
</evidence>
<evidence type="ECO:0000256" key="6">
    <source>
        <dbReference type="HAMAP-Rule" id="MF_00653"/>
    </source>
</evidence>
<dbReference type="NCBIfam" id="TIGR02108">
    <property type="entry name" value="PQQ_syn_pqqB"/>
    <property type="match status" value="1"/>
</dbReference>
<name>A0A6P1SYN6_9RHOB</name>
<dbReference type="Proteomes" id="UP000464495">
    <property type="component" value="Chromosome"/>
</dbReference>
<dbReference type="HAMAP" id="MF_00653">
    <property type="entry name" value="PQQ_syn_PqqB"/>
    <property type="match status" value="1"/>
</dbReference>
<comment type="pathway">
    <text evidence="1 6">Cofactor biosynthesis; pyrroloquinoline quinone biosynthesis.</text>
</comment>
<keyword evidence="9" id="KW-1185">Reference proteome</keyword>
<sequence>MNFRARILGAAAGGGLPQWNCGCANCNAARRGEIPAQSQSSLAVSANGTDWAILNASPDIRTQMADAPVLHPTGLRNLPLKSVLITNGDIDHIAGLLTLREMQAFDLYSTSEILDFIGQNTVFDALREDVVARRAIRLGETFELVPGLECSLFSVPGKVPLYLEGEEVQTDLEGEQTVGVEMQAGGQKVYYIPGCAAFPSSLEERVRGADAVFFDGTLWADDEMVRAGLSQKTGKRMGHMSISGADGTMVAFAGLDVGRKVFVHMNNTNPVLRPGAPERREAEAAGWVIGQDGMEMSL</sequence>
<evidence type="ECO:0000256" key="3">
    <source>
        <dbReference type="ARBA" id="ARBA00015084"/>
    </source>
</evidence>
<feature type="domain" description="Metallo-beta-lactamase" evidence="7">
    <location>
        <begin position="51"/>
        <end position="265"/>
    </location>
</feature>
<reference evidence="8 9" key="1">
    <citation type="submission" date="2019-12" db="EMBL/GenBank/DDBJ databases">
        <title>Complete genome sequence of Algicella marina strain 9Alg 56(T) isolated from the red alga Tichocarpus crinitus.</title>
        <authorList>
            <person name="Kim S.-G."/>
            <person name="Nedashkovskaya O.I."/>
        </authorList>
    </citation>
    <scope>NUCLEOTIDE SEQUENCE [LARGE SCALE GENOMIC DNA]</scope>
    <source>
        <strain evidence="8 9">9Alg 56</strain>
    </source>
</reference>
<comment type="similarity">
    <text evidence="2 6">Belongs to the PqqB family.</text>
</comment>
<dbReference type="InterPro" id="IPR036866">
    <property type="entry name" value="RibonucZ/Hydroxyglut_hydro"/>
</dbReference>
<dbReference type="SUPFAM" id="SSF56281">
    <property type="entry name" value="Metallo-hydrolase/oxidoreductase"/>
    <property type="match status" value="1"/>
</dbReference>
<dbReference type="PANTHER" id="PTHR42663:SF7">
    <property type="entry name" value="COENZYME PQQ SYNTHESIS PROTEIN B"/>
    <property type="match status" value="1"/>
</dbReference>
<dbReference type="AlphaFoldDB" id="A0A6P1SYN6"/>
<evidence type="ECO:0000256" key="4">
    <source>
        <dbReference type="ARBA" id="ARBA00022448"/>
    </source>
</evidence>
<dbReference type="KEGG" id="amaq:GO499_03560"/>
<dbReference type="GO" id="GO:0018189">
    <property type="term" value="P:pyrroloquinoline quinone biosynthetic process"/>
    <property type="evidence" value="ECO:0007669"/>
    <property type="project" value="UniProtKB-UniRule"/>
</dbReference>
<evidence type="ECO:0000259" key="7">
    <source>
        <dbReference type="Pfam" id="PF12706"/>
    </source>
</evidence>
<dbReference type="Pfam" id="PF12706">
    <property type="entry name" value="Lactamase_B_2"/>
    <property type="match status" value="1"/>
</dbReference>
<accession>A0A6P1SYN6</accession>
<dbReference type="RefSeq" id="WP_161860897.1">
    <property type="nucleotide sequence ID" value="NZ_CP046620.1"/>
</dbReference>
<dbReference type="InterPro" id="IPR001279">
    <property type="entry name" value="Metallo-B-lactamas"/>
</dbReference>
<keyword evidence="5 6" id="KW-0884">PQQ biosynthesis</keyword>
<evidence type="ECO:0000256" key="5">
    <source>
        <dbReference type="ARBA" id="ARBA00022905"/>
    </source>
</evidence>
<comment type="function">
    <text evidence="6">May be involved in the transport of PQQ or its precursor to the periplasm.</text>
</comment>